<dbReference type="InterPro" id="IPR054722">
    <property type="entry name" value="PolX-like_BBD"/>
</dbReference>
<dbReference type="InterPro" id="IPR029472">
    <property type="entry name" value="Copia-like_N"/>
</dbReference>
<feature type="domain" description="Retrovirus-related Pol polyprotein from transposon TNT 1-94-like beta-barrel" evidence="3">
    <location>
        <begin position="314"/>
        <end position="365"/>
    </location>
</feature>
<evidence type="ECO:0000259" key="3">
    <source>
        <dbReference type="Pfam" id="PF22936"/>
    </source>
</evidence>
<dbReference type="Pfam" id="PF13976">
    <property type="entry name" value="gag_pre-integrs"/>
    <property type="match status" value="1"/>
</dbReference>
<feature type="domain" description="GAG-pre-integrase" evidence="1">
    <location>
        <begin position="411"/>
        <end position="470"/>
    </location>
</feature>
<dbReference type="Gene3D" id="3.30.420.10">
    <property type="entry name" value="Ribonuclease H-like superfamily/Ribonuclease H"/>
    <property type="match status" value="1"/>
</dbReference>
<dbReference type="Pfam" id="PF22936">
    <property type="entry name" value="Pol_BBD"/>
    <property type="match status" value="1"/>
</dbReference>
<evidence type="ECO:0000259" key="1">
    <source>
        <dbReference type="Pfam" id="PF13976"/>
    </source>
</evidence>
<organism evidence="4 5">
    <name type="scientific">Chenopodium quinoa</name>
    <name type="common">Quinoa</name>
    <dbReference type="NCBI Taxonomy" id="63459"/>
    <lineage>
        <taxon>Eukaryota</taxon>
        <taxon>Viridiplantae</taxon>
        <taxon>Streptophyta</taxon>
        <taxon>Embryophyta</taxon>
        <taxon>Tracheophyta</taxon>
        <taxon>Spermatophyta</taxon>
        <taxon>Magnoliopsida</taxon>
        <taxon>eudicotyledons</taxon>
        <taxon>Gunneridae</taxon>
        <taxon>Pentapetalae</taxon>
        <taxon>Caryophyllales</taxon>
        <taxon>Chenopodiaceae</taxon>
        <taxon>Chenopodioideae</taxon>
        <taxon>Atripliceae</taxon>
        <taxon>Chenopodium</taxon>
    </lineage>
</organism>
<dbReference type="InterPro" id="IPR025724">
    <property type="entry name" value="GAG-pre-integrase_dom"/>
</dbReference>
<protein>
    <submittedName>
        <fullName evidence="4">Uncharacterized protein</fullName>
    </submittedName>
</protein>
<dbReference type="OMA" id="HESMAFT"/>
<dbReference type="InterPro" id="IPR012337">
    <property type="entry name" value="RNaseH-like_sf"/>
</dbReference>
<sequence>MAGNLNNVVLPLNQIPASIYYIHPSDANSIQLVSFKFGGDGFTSWKRAMLLTLSAKNKAGFVNGAYVRPTDVTSEEYKAWERCNDLVCSWILFNLEESIASSVMFMKSSRDIWLDLEEHFGYTSLAQIYALEQKLAEISQGSQSVSEFFTGIKSIWDAIDEAQPLPYCTCNNCTCNLTKRVFEHQQKMTLPKVTEAYRMFAQEEKHKEISGLSSQHESMAFTADRRFHSDSARSKNFRSQGSVTGHNIDRCFELNGFPPGFKGFKDKRIAAFSSSDIETMDTDDNQPKMISADQYRQLIDLLNSQKQNADSQNSSAPGHAMMADGSKLTVKFIGHVKLTDQITLQNVLFVPDFKYNLISVHKLCKDMDCELHFTHDKCFVHSQRGRSILLGSLKAGLYNVDDQASESLNKVQDHRHSCNAVCLAAVDDAKLWHLRLGHLPFRQLKIAYPKCDIKPCIDDVIYQVCPKAKQTRSSFPVSSIKTSSPFELLHIDVWGPHSVKTPSGCNQFLTIVDDFSRYTWVHLLKNKNDAVSVMKSFFSDGSNSV</sequence>
<name>A0A803MBX8_CHEQI</name>
<evidence type="ECO:0000313" key="4">
    <source>
        <dbReference type="EnsemblPlants" id="AUR62026595-RA:cds"/>
    </source>
</evidence>
<dbReference type="EnsemblPlants" id="AUR62026595-RA">
    <property type="protein sequence ID" value="AUR62026595-RA:cds"/>
    <property type="gene ID" value="AUR62026595"/>
</dbReference>
<feature type="domain" description="Retrotransposon Copia-like N-terminal" evidence="2">
    <location>
        <begin position="23"/>
        <end position="69"/>
    </location>
</feature>
<dbReference type="Gramene" id="AUR62026595-RA">
    <property type="protein sequence ID" value="AUR62026595-RA:cds"/>
    <property type="gene ID" value="AUR62026595"/>
</dbReference>
<dbReference type="Pfam" id="PF14244">
    <property type="entry name" value="Retrotran_gag_3"/>
    <property type="match status" value="1"/>
</dbReference>
<proteinExistence type="predicted"/>
<accession>A0A803MBX8</accession>
<dbReference type="AlphaFoldDB" id="A0A803MBX8"/>
<dbReference type="PANTHER" id="PTHR37610">
    <property type="entry name" value="CCHC-TYPE DOMAIN-CONTAINING PROTEIN"/>
    <property type="match status" value="1"/>
</dbReference>
<dbReference type="Proteomes" id="UP000596660">
    <property type="component" value="Unplaced"/>
</dbReference>
<dbReference type="InterPro" id="IPR036397">
    <property type="entry name" value="RNaseH_sf"/>
</dbReference>
<dbReference type="GO" id="GO:0003676">
    <property type="term" value="F:nucleic acid binding"/>
    <property type="evidence" value="ECO:0007669"/>
    <property type="project" value="InterPro"/>
</dbReference>
<evidence type="ECO:0000259" key="2">
    <source>
        <dbReference type="Pfam" id="PF14244"/>
    </source>
</evidence>
<dbReference type="SUPFAM" id="SSF53098">
    <property type="entry name" value="Ribonuclease H-like"/>
    <property type="match status" value="1"/>
</dbReference>
<reference evidence="4" key="2">
    <citation type="submission" date="2021-03" db="UniProtKB">
        <authorList>
            <consortium name="EnsemblPlants"/>
        </authorList>
    </citation>
    <scope>IDENTIFICATION</scope>
</reference>
<evidence type="ECO:0000313" key="5">
    <source>
        <dbReference type="Proteomes" id="UP000596660"/>
    </source>
</evidence>
<reference evidence="4" key="1">
    <citation type="journal article" date="2017" name="Nature">
        <title>The genome of Chenopodium quinoa.</title>
        <authorList>
            <person name="Jarvis D.E."/>
            <person name="Ho Y.S."/>
            <person name="Lightfoot D.J."/>
            <person name="Schmoeckel S.M."/>
            <person name="Li B."/>
            <person name="Borm T.J.A."/>
            <person name="Ohyanagi H."/>
            <person name="Mineta K."/>
            <person name="Michell C.T."/>
            <person name="Saber N."/>
            <person name="Kharbatia N.M."/>
            <person name="Rupper R.R."/>
            <person name="Sharp A.R."/>
            <person name="Dally N."/>
            <person name="Boughton B.A."/>
            <person name="Woo Y.H."/>
            <person name="Gao G."/>
            <person name="Schijlen E.G.W.M."/>
            <person name="Guo X."/>
            <person name="Momin A.A."/>
            <person name="Negrao S."/>
            <person name="Al-Babili S."/>
            <person name="Gehring C."/>
            <person name="Roessner U."/>
            <person name="Jung C."/>
            <person name="Murphy K."/>
            <person name="Arold S.T."/>
            <person name="Gojobori T."/>
            <person name="van der Linden C.G."/>
            <person name="van Loo E.N."/>
            <person name="Jellen E.N."/>
            <person name="Maughan P.J."/>
            <person name="Tester M."/>
        </authorList>
    </citation>
    <scope>NUCLEOTIDE SEQUENCE [LARGE SCALE GENOMIC DNA]</scope>
    <source>
        <strain evidence="4">cv. PI 614886</strain>
    </source>
</reference>
<keyword evidence="5" id="KW-1185">Reference proteome</keyword>
<dbReference type="PANTHER" id="PTHR37610:SF97">
    <property type="entry name" value="RETROTRANSPOSON GAG DOMAIN-CONTAINING PROTEIN"/>
    <property type="match status" value="1"/>
</dbReference>